<dbReference type="PROSITE" id="PS50949">
    <property type="entry name" value="HTH_GNTR"/>
    <property type="match status" value="1"/>
</dbReference>
<dbReference type="InterPro" id="IPR008920">
    <property type="entry name" value="TF_FadR/GntR_C"/>
</dbReference>
<name>A0ABX2THF9_9PROT</name>
<evidence type="ECO:0000259" key="4">
    <source>
        <dbReference type="PROSITE" id="PS50949"/>
    </source>
</evidence>
<evidence type="ECO:0000256" key="2">
    <source>
        <dbReference type="ARBA" id="ARBA00023125"/>
    </source>
</evidence>
<dbReference type="InterPro" id="IPR036388">
    <property type="entry name" value="WH-like_DNA-bd_sf"/>
</dbReference>
<dbReference type="InterPro" id="IPR036390">
    <property type="entry name" value="WH_DNA-bd_sf"/>
</dbReference>
<evidence type="ECO:0000313" key="6">
    <source>
        <dbReference type="Proteomes" id="UP000584642"/>
    </source>
</evidence>
<evidence type="ECO:0000256" key="3">
    <source>
        <dbReference type="ARBA" id="ARBA00023163"/>
    </source>
</evidence>
<dbReference type="PANTHER" id="PTHR43537:SF50">
    <property type="entry name" value="TRANSCRIPTIONAL REGULATORY PROTEIN"/>
    <property type="match status" value="1"/>
</dbReference>
<keyword evidence="3" id="KW-0804">Transcription</keyword>
<dbReference type="PRINTS" id="PR00035">
    <property type="entry name" value="HTHGNTR"/>
</dbReference>
<comment type="caution">
    <text evidence="5">The sequence shown here is derived from an EMBL/GenBank/DDBJ whole genome shotgun (WGS) entry which is preliminary data.</text>
</comment>
<dbReference type="SUPFAM" id="SSF48008">
    <property type="entry name" value="GntR ligand-binding domain-like"/>
    <property type="match status" value="1"/>
</dbReference>
<dbReference type="Proteomes" id="UP000584642">
    <property type="component" value="Unassembled WGS sequence"/>
</dbReference>
<dbReference type="Gene3D" id="1.20.120.530">
    <property type="entry name" value="GntR ligand-binding domain-like"/>
    <property type="match status" value="1"/>
</dbReference>
<proteinExistence type="predicted"/>
<feature type="domain" description="HTH gntR-type" evidence="4">
    <location>
        <begin position="21"/>
        <end position="88"/>
    </location>
</feature>
<keyword evidence="2" id="KW-0238">DNA-binding</keyword>
<dbReference type="InterPro" id="IPR011711">
    <property type="entry name" value="GntR_C"/>
</dbReference>
<evidence type="ECO:0000256" key="1">
    <source>
        <dbReference type="ARBA" id="ARBA00023015"/>
    </source>
</evidence>
<dbReference type="CDD" id="cd07377">
    <property type="entry name" value="WHTH_GntR"/>
    <property type="match status" value="1"/>
</dbReference>
<dbReference type="SUPFAM" id="SSF46785">
    <property type="entry name" value="Winged helix' DNA-binding domain"/>
    <property type="match status" value="1"/>
</dbReference>
<dbReference type="EMBL" id="JABFDB010000019">
    <property type="protein sequence ID" value="NYZ22533.1"/>
    <property type="molecule type" value="Genomic_DNA"/>
</dbReference>
<dbReference type="SMART" id="SM00895">
    <property type="entry name" value="FCD"/>
    <property type="match status" value="1"/>
</dbReference>
<sequence>MTTTVEQTLLTDSGARTIGRTTLHGEVAARLRAMILEGELPPGAHIPEVQLCTEFGVSRTPLREALKVLASEGLVELLHSRGAIVKPISIREVADIFEVMAGLEVLNGRLVCERATDAQIDHLRGLHEQLGHHHRNGQRTEYFRLNQTIHGAIATVADNGVLLGLHADFSGKIRRARYIANMLQARWDESLEEHESFMTALLARDGELMGRRLGEHMHNTGVAVMRALREIAT</sequence>
<organism evidence="5 6">
    <name type="scientific">Azospirillum oleiclasticum</name>
    <dbReference type="NCBI Taxonomy" id="2735135"/>
    <lineage>
        <taxon>Bacteria</taxon>
        <taxon>Pseudomonadati</taxon>
        <taxon>Pseudomonadota</taxon>
        <taxon>Alphaproteobacteria</taxon>
        <taxon>Rhodospirillales</taxon>
        <taxon>Azospirillaceae</taxon>
        <taxon>Azospirillum</taxon>
    </lineage>
</organism>
<keyword evidence="6" id="KW-1185">Reference proteome</keyword>
<keyword evidence="1" id="KW-0805">Transcription regulation</keyword>
<protein>
    <submittedName>
        <fullName evidence="5">GntR family transcriptional regulator</fullName>
    </submittedName>
</protein>
<dbReference type="InterPro" id="IPR000524">
    <property type="entry name" value="Tscrpt_reg_HTH_GntR"/>
</dbReference>
<gene>
    <name evidence="5" type="ORF">HND93_22720</name>
</gene>
<dbReference type="SMART" id="SM00345">
    <property type="entry name" value="HTH_GNTR"/>
    <property type="match status" value="1"/>
</dbReference>
<dbReference type="Gene3D" id="1.10.10.10">
    <property type="entry name" value="Winged helix-like DNA-binding domain superfamily/Winged helix DNA-binding domain"/>
    <property type="match status" value="1"/>
</dbReference>
<dbReference type="Pfam" id="PF07729">
    <property type="entry name" value="FCD"/>
    <property type="match status" value="1"/>
</dbReference>
<dbReference type="RefSeq" id="WP_180284304.1">
    <property type="nucleotide sequence ID" value="NZ_JABFDB010000019.1"/>
</dbReference>
<dbReference type="Pfam" id="PF00392">
    <property type="entry name" value="GntR"/>
    <property type="match status" value="1"/>
</dbReference>
<accession>A0ABX2THF9</accession>
<reference evidence="5 6" key="1">
    <citation type="submission" date="2020-05" db="EMBL/GenBank/DDBJ databases">
        <title>Azospirillum oleiclasticum sp. nov, a nitrogen-fixing and heavy crude oil-emulsifying bacterium isolated from the crude oil of Yumen Oilfield.</title>
        <authorList>
            <person name="Wu D."/>
            <person name="Cai M."/>
            <person name="Zhang X."/>
        </authorList>
    </citation>
    <scope>NUCLEOTIDE SEQUENCE [LARGE SCALE GENOMIC DNA]</scope>
    <source>
        <strain evidence="5 6">ROY-1-1-2</strain>
    </source>
</reference>
<evidence type="ECO:0000313" key="5">
    <source>
        <dbReference type="EMBL" id="NYZ22533.1"/>
    </source>
</evidence>
<dbReference type="PANTHER" id="PTHR43537">
    <property type="entry name" value="TRANSCRIPTIONAL REGULATOR, GNTR FAMILY"/>
    <property type="match status" value="1"/>
</dbReference>